<dbReference type="OrthoDB" id="9781903at2"/>
<dbReference type="InterPro" id="IPR013785">
    <property type="entry name" value="Aldolase_TIM"/>
</dbReference>
<dbReference type="CDD" id="cd04731">
    <property type="entry name" value="HisF"/>
    <property type="match status" value="1"/>
</dbReference>
<evidence type="ECO:0000256" key="8">
    <source>
        <dbReference type="ARBA" id="ARBA00025475"/>
    </source>
</evidence>
<evidence type="ECO:0000256" key="4">
    <source>
        <dbReference type="ARBA" id="ARBA00012809"/>
    </source>
</evidence>
<dbReference type="RefSeq" id="WP_076092715.1">
    <property type="nucleotide sequence ID" value="NZ_MTHD01000002.1"/>
</dbReference>
<keyword evidence="13" id="KW-1185">Reference proteome</keyword>
<accession>A0A1R1I752</accession>
<evidence type="ECO:0000256" key="2">
    <source>
        <dbReference type="ARBA" id="ARBA00009667"/>
    </source>
</evidence>
<dbReference type="GO" id="GO:0000107">
    <property type="term" value="F:imidazoleglycerol-phosphate synthase activity"/>
    <property type="evidence" value="ECO:0007669"/>
    <property type="project" value="InterPro"/>
</dbReference>
<dbReference type="AlphaFoldDB" id="A0A1R1I752"/>
<dbReference type="GO" id="GO:0016829">
    <property type="term" value="F:lyase activity"/>
    <property type="evidence" value="ECO:0007669"/>
    <property type="project" value="UniProtKB-KW"/>
</dbReference>
<name>A0A1R1I752_9RHOO</name>
<dbReference type="InterPro" id="IPR004651">
    <property type="entry name" value="HisF"/>
</dbReference>
<comment type="function">
    <text evidence="8">IGPS catalyzes the conversion of PRFAR and glutamine to IGP, AICAR and glutamate. The HisF subunit catalyzes the cyclization activity that produces IGP and AICAR from PRFAR using the ammonia provided by the HisH subunit.</text>
</comment>
<dbReference type="SUPFAM" id="SSF51366">
    <property type="entry name" value="Ribulose-phoshate binding barrel"/>
    <property type="match status" value="1"/>
</dbReference>
<dbReference type="Gene3D" id="3.20.20.70">
    <property type="entry name" value="Aldolase class I"/>
    <property type="match status" value="1"/>
</dbReference>
<comment type="subunit">
    <text evidence="3">Heterodimer of HisH and HisF.</text>
</comment>
<evidence type="ECO:0000256" key="5">
    <source>
        <dbReference type="ARBA" id="ARBA00022605"/>
    </source>
</evidence>
<comment type="caution">
    <text evidence="12">The sequence shown here is derived from an EMBL/GenBank/DDBJ whole genome shotgun (WGS) entry which is preliminary data.</text>
</comment>
<evidence type="ECO:0000256" key="10">
    <source>
        <dbReference type="ARBA" id="ARBA00047838"/>
    </source>
</evidence>
<dbReference type="Proteomes" id="UP000187526">
    <property type="component" value="Unassembled WGS sequence"/>
</dbReference>
<sequence length="290" mass="31404">MLKKRLVACLLIRDGLIVQSVGFNRYLPIGHPKFPIEFVVKWDVDEIVLLDMSATPENRSPDTGVLEMLSRSCFVPLTVGGGIKSVDDVRRITRAGADKAAINAHAVARPALISEVADVFGQQCVVVSMDCRLENDGRYQIYTHSGSKATGLDAVAWAKQVEKLGAGEIFLNSIDRDGSKKGYDLELIRRVSESVSIPVVACGGVGNYTHFAPGVIEGGASAVAAANIFHYIEHSTIVAKAHLLKSGVDIRLDSEATYDGREFDESGRLIMLSGSRLSDIEFKRGSKDLI</sequence>
<evidence type="ECO:0000256" key="3">
    <source>
        <dbReference type="ARBA" id="ARBA00011152"/>
    </source>
</evidence>
<dbReference type="InterPro" id="IPR050064">
    <property type="entry name" value="IGPS_HisA/HisF"/>
</dbReference>
<evidence type="ECO:0000256" key="11">
    <source>
        <dbReference type="RuleBase" id="RU003657"/>
    </source>
</evidence>
<evidence type="ECO:0000256" key="6">
    <source>
        <dbReference type="ARBA" id="ARBA00023102"/>
    </source>
</evidence>
<comment type="pathway">
    <text evidence="1">Amino-acid biosynthesis; L-histidine biosynthesis; L-histidine from 5-phospho-alpha-D-ribose 1-diphosphate: step 5/9.</text>
</comment>
<dbReference type="UniPathway" id="UPA00031">
    <property type="reaction ID" value="UER00010"/>
</dbReference>
<keyword evidence="7" id="KW-0456">Lyase</keyword>
<evidence type="ECO:0000256" key="9">
    <source>
        <dbReference type="ARBA" id="ARBA00030264"/>
    </source>
</evidence>
<dbReference type="InterPro" id="IPR011060">
    <property type="entry name" value="RibuloseP-bd_barrel"/>
</dbReference>
<dbReference type="Pfam" id="PF00977">
    <property type="entry name" value="His_biosynth"/>
    <property type="match status" value="1"/>
</dbReference>
<evidence type="ECO:0000313" key="12">
    <source>
        <dbReference type="EMBL" id="OMG54561.1"/>
    </source>
</evidence>
<dbReference type="EMBL" id="MTHD01000002">
    <property type="protein sequence ID" value="OMG54561.1"/>
    <property type="molecule type" value="Genomic_DNA"/>
</dbReference>
<dbReference type="STRING" id="418702.BJN45_04860"/>
<organism evidence="12 13">
    <name type="scientific">Azonexus hydrophilus</name>
    <dbReference type="NCBI Taxonomy" id="418702"/>
    <lineage>
        <taxon>Bacteria</taxon>
        <taxon>Pseudomonadati</taxon>
        <taxon>Pseudomonadota</taxon>
        <taxon>Betaproteobacteria</taxon>
        <taxon>Rhodocyclales</taxon>
        <taxon>Azonexaceae</taxon>
        <taxon>Azonexus</taxon>
    </lineage>
</organism>
<reference evidence="12 13" key="1">
    <citation type="submission" date="2016-10" db="EMBL/GenBank/DDBJ databases">
        <title>Alkaliphiles isolated from bioreactors.</title>
        <authorList>
            <person name="Salah Z."/>
            <person name="Rout S.P."/>
            <person name="Humphreys P.N."/>
        </authorList>
    </citation>
    <scope>NUCLEOTIDE SEQUENCE [LARGE SCALE GENOMIC DNA]</scope>
    <source>
        <strain evidence="12 13">ZS02</strain>
    </source>
</reference>
<comment type="similarity">
    <text evidence="2 11">Belongs to the HisA/HisF family.</text>
</comment>
<keyword evidence="5 11" id="KW-0028">Amino-acid biosynthesis</keyword>
<dbReference type="PANTHER" id="PTHR21235">
    <property type="entry name" value="IMIDAZOLE GLYCEROL PHOSPHATE SYNTHASE SUBUNIT HISF/H IGP SYNTHASE SUBUNIT HISF/H"/>
    <property type="match status" value="1"/>
</dbReference>
<evidence type="ECO:0000313" key="13">
    <source>
        <dbReference type="Proteomes" id="UP000187526"/>
    </source>
</evidence>
<protein>
    <recommendedName>
        <fullName evidence="4">imidazole glycerol-phosphate synthase</fullName>
        <ecNumber evidence="4">4.3.2.10</ecNumber>
    </recommendedName>
    <alternativeName>
        <fullName evidence="9">IGP synthase cyclase subunit</fullName>
    </alternativeName>
</protein>
<dbReference type="PANTHER" id="PTHR21235:SF2">
    <property type="entry name" value="IMIDAZOLE GLYCEROL PHOSPHATE SYNTHASE HISHF"/>
    <property type="match status" value="1"/>
</dbReference>
<dbReference type="InterPro" id="IPR006062">
    <property type="entry name" value="His_biosynth"/>
</dbReference>
<dbReference type="GO" id="GO:0000105">
    <property type="term" value="P:L-histidine biosynthetic process"/>
    <property type="evidence" value="ECO:0007669"/>
    <property type="project" value="UniProtKB-UniPathway"/>
</dbReference>
<dbReference type="EC" id="4.3.2.10" evidence="4"/>
<proteinExistence type="inferred from homology"/>
<keyword evidence="6 11" id="KW-0368">Histidine biosynthesis</keyword>
<evidence type="ECO:0000256" key="7">
    <source>
        <dbReference type="ARBA" id="ARBA00023239"/>
    </source>
</evidence>
<gene>
    <name evidence="12" type="ORF">BJN45_04860</name>
</gene>
<comment type="catalytic activity">
    <reaction evidence="10">
        <text>5-[(5-phospho-1-deoxy-D-ribulos-1-ylimino)methylamino]-1-(5-phospho-beta-D-ribosyl)imidazole-4-carboxamide + L-glutamine = D-erythro-1-(imidazol-4-yl)glycerol 3-phosphate + 5-amino-1-(5-phospho-beta-D-ribosyl)imidazole-4-carboxamide + L-glutamate + H(+)</text>
        <dbReference type="Rhea" id="RHEA:24793"/>
        <dbReference type="ChEBI" id="CHEBI:15378"/>
        <dbReference type="ChEBI" id="CHEBI:29985"/>
        <dbReference type="ChEBI" id="CHEBI:58278"/>
        <dbReference type="ChEBI" id="CHEBI:58359"/>
        <dbReference type="ChEBI" id="CHEBI:58475"/>
        <dbReference type="ChEBI" id="CHEBI:58525"/>
        <dbReference type="EC" id="4.3.2.10"/>
    </reaction>
</comment>
<evidence type="ECO:0000256" key="1">
    <source>
        <dbReference type="ARBA" id="ARBA00005091"/>
    </source>
</evidence>